<sequence length="121" mass="12819">MILPITTVAKSSSDTNFLVEHVDHHETGEVLNAAADSHGRAFQQTRKTILGYGHQVTNTSHSSARDWTEVFSSAAKDHWIIEKTAKSFGTRTASGGTSTTCSPTTSLATSAKATSPESTAP</sequence>
<protein>
    <submittedName>
        <fullName evidence="2">Uncharacterized protein</fullName>
    </submittedName>
</protein>
<organism evidence="2 3">
    <name type="scientific">Sinanodonta woodiana</name>
    <name type="common">Chinese pond mussel</name>
    <name type="synonym">Anodonta woodiana</name>
    <dbReference type="NCBI Taxonomy" id="1069815"/>
    <lineage>
        <taxon>Eukaryota</taxon>
        <taxon>Metazoa</taxon>
        <taxon>Spiralia</taxon>
        <taxon>Lophotrochozoa</taxon>
        <taxon>Mollusca</taxon>
        <taxon>Bivalvia</taxon>
        <taxon>Autobranchia</taxon>
        <taxon>Heteroconchia</taxon>
        <taxon>Palaeoheterodonta</taxon>
        <taxon>Unionida</taxon>
        <taxon>Unionoidea</taxon>
        <taxon>Unionidae</taxon>
        <taxon>Unioninae</taxon>
        <taxon>Sinanodonta</taxon>
    </lineage>
</organism>
<comment type="caution">
    <text evidence="2">The sequence shown here is derived from an EMBL/GenBank/DDBJ whole genome shotgun (WGS) entry which is preliminary data.</text>
</comment>
<name>A0ABD3XL61_SINWO</name>
<evidence type="ECO:0000256" key="1">
    <source>
        <dbReference type="SAM" id="MobiDB-lite"/>
    </source>
</evidence>
<feature type="region of interest" description="Disordered" evidence="1">
    <location>
        <begin position="89"/>
        <end position="121"/>
    </location>
</feature>
<evidence type="ECO:0000313" key="2">
    <source>
        <dbReference type="EMBL" id="KAL3885787.1"/>
    </source>
</evidence>
<dbReference type="Proteomes" id="UP001634394">
    <property type="component" value="Unassembled WGS sequence"/>
</dbReference>
<feature type="compositionally biased region" description="Low complexity" evidence="1">
    <location>
        <begin position="89"/>
        <end position="115"/>
    </location>
</feature>
<reference evidence="2 3" key="1">
    <citation type="submission" date="2024-11" db="EMBL/GenBank/DDBJ databases">
        <title>Chromosome-level genome assembly of the freshwater bivalve Anodonta woodiana.</title>
        <authorList>
            <person name="Chen X."/>
        </authorList>
    </citation>
    <scope>NUCLEOTIDE SEQUENCE [LARGE SCALE GENOMIC DNA]</scope>
    <source>
        <strain evidence="2">MN2024</strain>
        <tissue evidence="2">Gills</tissue>
    </source>
</reference>
<dbReference type="AlphaFoldDB" id="A0ABD3XL61"/>
<proteinExistence type="predicted"/>
<evidence type="ECO:0000313" key="3">
    <source>
        <dbReference type="Proteomes" id="UP001634394"/>
    </source>
</evidence>
<dbReference type="EMBL" id="JBJQND010000002">
    <property type="protein sequence ID" value="KAL3885787.1"/>
    <property type="molecule type" value="Genomic_DNA"/>
</dbReference>
<keyword evidence="3" id="KW-1185">Reference proteome</keyword>
<gene>
    <name evidence="2" type="ORF">ACJMK2_025825</name>
</gene>
<accession>A0ABD3XL61</accession>